<dbReference type="InterPro" id="IPR056037">
    <property type="entry name" value="DUF7620"/>
</dbReference>
<dbReference type="EMBL" id="MF417975">
    <property type="protein sequence ID" value="ASN72800.1"/>
    <property type="molecule type" value="Genomic_DNA"/>
</dbReference>
<protein>
    <submittedName>
        <fullName evidence="2">Uncharacterized protein</fullName>
    </submittedName>
</protein>
<feature type="compositionally biased region" description="Low complexity" evidence="1">
    <location>
        <begin position="17"/>
        <end position="28"/>
    </location>
</feature>
<dbReference type="Pfam" id="PF24596">
    <property type="entry name" value="DUF7620"/>
    <property type="match status" value="1"/>
</dbReference>
<feature type="compositionally biased region" description="Basic and acidic residues" evidence="1">
    <location>
        <begin position="1"/>
        <end position="16"/>
    </location>
</feature>
<evidence type="ECO:0000256" key="1">
    <source>
        <dbReference type="SAM" id="MobiDB-lite"/>
    </source>
</evidence>
<feature type="region of interest" description="Disordered" evidence="1">
    <location>
        <begin position="1"/>
        <end position="33"/>
    </location>
</feature>
<name>A0A2H4JC59_9CAUD</name>
<sequence>MKWPWSKDVDDARRQAQEAAEQHAQAEQQRLEVKVQSEDAKKVARVLRRALERHGYTAVSYTHLRDNETKVKLVCRRLLAKQNTKQATPVNHAHSIEVDIDT</sequence>
<evidence type="ECO:0000313" key="2">
    <source>
        <dbReference type="EMBL" id="ASN72800.1"/>
    </source>
</evidence>
<gene>
    <name evidence="2" type="ORF">7S6_1</name>
</gene>
<proteinExistence type="predicted"/>
<organism evidence="2">
    <name type="scientific">uncultured Caudovirales phage</name>
    <dbReference type="NCBI Taxonomy" id="2100421"/>
    <lineage>
        <taxon>Viruses</taxon>
        <taxon>Duplodnaviria</taxon>
        <taxon>Heunggongvirae</taxon>
        <taxon>Uroviricota</taxon>
        <taxon>Caudoviricetes</taxon>
        <taxon>Peduoviridae</taxon>
        <taxon>Maltschvirus</taxon>
        <taxon>Maltschvirus maltsch</taxon>
    </lineage>
</organism>
<reference evidence="2" key="1">
    <citation type="submission" date="2017-06" db="EMBL/GenBank/DDBJ databases">
        <title>Novel phages from South African skin metaviromes.</title>
        <authorList>
            <person name="van Zyl L.J."/>
            <person name="Abrahams Y."/>
            <person name="Stander E.A."/>
            <person name="Kirby B.M."/>
            <person name="Clavaud C."/>
            <person name="Farcet C."/>
            <person name="Breton L."/>
            <person name="Trindade M.I."/>
        </authorList>
    </citation>
    <scope>NUCLEOTIDE SEQUENCE</scope>
</reference>
<accession>A0A2H4JC59</accession>